<evidence type="ECO:0000313" key="2">
    <source>
        <dbReference type="Proteomes" id="UP001151532"/>
    </source>
</evidence>
<reference evidence="1" key="2">
    <citation type="journal article" date="2023" name="Int. J. Mol. Sci.">
        <title>De Novo Assembly and Annotation of 11 Diverse Shrub Willow (Salix) Genomes Reveals Novel Gene Organization in Sex-Linked Regions.</title>
        <authorList>
            <person name="Hyden B."/>
            <person name="Feng K."/>
            <person name="Yates T.B."/>
            <person name="Jawdy S."/>
            <person name="Cereghino C."/>
            <person name="Smart L.B."/>
            <person name="Muchero W."/>
        </authorList>
    </citation>
    <scope>NUCLEOTIDE SEQUENCE</scope>
    <source>
        <tissue evidence="1">Shoot tip</tissue>
    </source>
</reference>
<comment type="caution">
    <text evidence="1">The sequence shown here is derived from an EMBL/GenBank/DDBJ whole genome shotgun (WGS) entry which is preliminary data.</text>
</comment>
<dbReference type="AlphaFoldDB" id="A0A9Q0UK68"/>
<proteinExistence type="predicted"/>
<name>A0A9Q0UK68_SALPP</name>
<evidence type="ECO:0000313" key="1">
    <source>
        <dbReference type="EMBL" id="KAJ6731656.1"/>
    </source>
</evidence>
<protein>
    <submittedName>
        <fullName evidence="1">Uncharacterized protein</fullName>
    </submittedName>
</protein>
<reference evidence="1" key="1">
    <citation type="submission" date="2022-11" db="EMBL/GenBank/DDBJ databases">
        <authorList>
            <person name="Hyden B.L."/>
            <person name="Feng K."/>
            <person name="Yates T."/>
            <person name="Jawdy S."/>
            <person name="Smart L.B."/>
            <person name="Muchero W."/>
        </authorList>
    </citation>
    <scope>NUCLEOTIDE SEQUENCE</scope>
    <source>
        <tissue evidence="1">Shoot tip</tissue>
    </source>
</reference>
<sequence length="76" mass="8843">MLALISVVSYSHGMLYLHFSIIGNVILHHSWFGSQVKCIHACLVLHDVVCFMKLREIFPLCYRNTLISVVWAYIQY</sequence>
<accession>A0A9Q0UK68</accession>
<gene>
    <name evidence="1" type="ORF">OIU79_002896</name>
</gene>
<dbReference type="EMBL" id="JAPFFK010000012">
    <property type="protein sequence ID" value="KAJ6731656.1"/>
    <property type="molecule type" value="Genomic_DNA"/>
</dbReference>
<organism evidence="1 2">
    <name type="scientific">Salix purpurea</name>
    <name type="common">Purple osier willow</name>
    <dbReference type="NCBI Taxonomy" id="77065"/>
    <lineage>
        <taxon>Eukaryota</taxon>
        <taxon>Viridiplantae</taxon>
        <taxon>Streptophyta</taxon>
        <taxon>Embryophyta</taxon>
        <taxon>Tracheophyta</taxon>
        <taxon>Spermatophyta</taxon>
        <taxon>Magnoliopsida</taxon>
        <taxon>eudicotyledons</taxon>
        <taxon>Gunneridae</taxon>
        <taxon>Pentapetalae</taxon>
        <taxon>rosids</taxon>
        <taxon>fabids</taxon>
        <taxon>Malpighiales</taxon>
        <taxon>Salicaceae</taxon>
        <taxon>Saliceae</taxon>
        <taxon>Salix</taxon>
    </lineage>
</organism>
<keyword evidence="2" id="KW-1185">Reference proteome</keyword>
<dbReference type="Proteomes" id="UP001151532">
    <property type="component" value="Chromosome 18"/>
</dbReference>